<evidence type="ECO:0000256" key="7">
    <source>
        <dbReference type="ARBA" id="ARBA00023125"/>
    </source>
</evidence>
<feature type="region of interest" description="Disordered" evidence="11">
    <location>
        <begin position="1015"/>
        <end position="1200"/>
    </location>
</feature>
<dbReference type="Proteomes" id="UP000887572">
    <property type="component" value="Unplaced"/>
</dbReference>
<dbReference type="PROSITE" id="PS51192">
    <property type="entry name" value="HELICASE_ATP_BIND_1"/>
    <property type="match status" value="1"/>
</dbReference>
<feature type="region of interest" description="Disordered" evidence="11">
    <location>
        <begin position="3796"/>
        <end position="3836"/>
    </location>
</feature>
<dbReference type="InterPro" id="IPR038718">
    <property type="entry name" value="SNF2-like_sf"/>
</dbReference>
<feature type="coiled-coil region" evidence="10">
    <location>
        <begin position="3936"/>
        <end position="3970"/>
    </location>
</feature>
<feature type="compositionally biased region" description="Low complexity" evidence="11">
    <location>
        <begin position="640"/>
        <end position="670"/>
    </location>
</feature>
<feature type="compositionally biased region" description="Low complexity" evidence="11">
    <location>
        <begin position="1139"/>
        <end position="1151"/>
    </location>
</feature>
<feature type="region of interest" description="Disordered" evidence="11">
    <location>
        <begin position="839"/>
        <end position="898"/>
    </location>
</feature>
<dbReference type="FunFam" id="3.40.50.300:FF:000015">
    <property type="entry name" value="chromodomain-helicase-DNA-binding protein 9 isoform X1"/>
    <property type="match status" value="1"/>
</dbReference>
<feature type="compositionally biased region" description="Low complexity" evidence="11">
    <location>
        <begin position="2652"/>
        <end position="2679"/>
    </location>
</feature>
<dbReference type="InterPro" id="IPR001650">
    <property type="entry name" value="Helicase_C-like"/>
</dbReference>
<feature type="domain" description="Chromo" evidence="12">
    <location>
        <begin position="1431"/>
        <end position="1470"/>
    </location>
</feature>
<feature type="region of interest" description="Disordered" evidence="11">
    <location>
        <begin position="3682"/>
        <end position="3771"/>
    </location>
</feature>
<dbReference type="InterPro" id="IPR037259">
    <property type="entry name" value="BRK_sf"/>
</dbReference>
<feature type="compositionally biased region" description="Polar residues" evidence="11">
    <location>
        <begin position="3023"/>
        <end position="3040"/>
    </location>
</feature>
<feature type="compositionally biased region" description="Basic and acidic residues" evidence="11">
    <location>
        <begin position="1225"/>
        <end position="1235"/>
    </location>
</feature>
<reference evidence="16" key="1">
    <citation type="submission" date="2022-11" db="UniProtKB">
        <authorList>
            <consortium name="WormBaseParasite"/>
        </authorList>
    </citation>
    <scope>IDENTIFICATION</scope>
</reference>
<feature type="compositionally biased region" description="Polar residues" evidence="11">
    <location>
        <begin position="594"/>
        <end position="608"/>
    </location>
</feature>
<dbReference type="GO" id="GO:0003677">
    <property type="term" value="F:DNA binding"/>
    <property type="evidence" value="ECO:0007669"/>
    <property type="project" value="UniProtKB-KW"/>
</dbReference>
<feature type="domain" description="Helicase C-terminal" evidence="14">
    <location>
        <begin position="1843"/>
        <end position="2012"/>
    </location>
</feature>
<dbReference type="InterPro" id="IPR056302">
    <property type="entry name" value="CHD1-2/Hrp3_HTH"/>
</dbReference>
<evidence type="ECO:0000313" key="16">
    <source>
        <dbReference type="WBParaSite" id="Gr19_v10_g10894.t2"/>
    </source>
</evidence>
<dbReference type="GO" id="GO:0005524">
    <property type="term" value="F:ATP binding"/>
    <property type="evidence" value="ECO:0007669"/>
    <property type="project" value="UniProtKB-KW"/>
</dbReference>
<dbReference type="SUPFAM" id="SSF160481">
    <property type="entry name" value="BRK domain-like"/>
    <property type="match status" value="1"/>
</dbReference>
<dbReference type="Gene3D" id="3.40.50.10810">
    <property type="entry name" value="Tandem AAA-ATPase domain"/>
    <property type="match status" value="1"/>
</dbReference>
<evidence type="ECO:0000256" key="8">
    <source>
        <dbReference type="ARBA" id="ARBA00023163"/>
    </source>
</evidence>
<dbReference type="Pfam" id="PF00271">
    <property type="entry name" value="Helicase_C"/>
    <property type="match status" value="1"/>
</dbReference>
<feature type="compositionally biased region" description="Gly residues" evidence="11">
    <location>
        <begin position="22"/>
        <end position="31"/>
    </location>
</feature>
<dbReference type="InterPro" id="IPR027417">
    <property type="entry name" value="P-loop_NTPase"/>
</dbReference>
<sequence>MDDDYDNYVPQISTMDYSLLQQGGGAAGGTSTGTTGQPFLFDSGGQAPPPAHHSGRPPGCFAGMPGGHPVPPHQQYTASSGEFGGGMPAQAYPPGFCVPSMAAHMQIHHRQQQPPMGGAHGQPFEPSAVMARYGGVMPKLPPSMMAQQQQQSGTGTKTKAKKGKKTAATSATEGSSGGGAATVVEQAAGMMASASQQILPPEQYQMGYYYKGQGPPAGMLPSGHAEMIAHTAARSGGPPPSMDDQQKQQQQHFQQAQHQMFQQQYAQQQQQPPQGMYAQAAAAGQAQQSHFVGYGLQQQQQAKAAAAAAKASAQQIQQLKSAAPPGGQTAQQQQYNLQQQMFFAGQQQQQPYQQQHIQQPQAAAGQYPVMNMPSQGPGYPPMQYPTPDYPQQMAMQRQAYYAQQQQQQMMAAAGGVPTPSAVPIPAGGGSSATSSFYHQSYMNQQQQQQQQYIVQQQQQHIYRELFECDQQLSAVMPQAQQNAEAAMRAEKLQMHRGYLQSQLIQLQQHAAAAMASTVTTPPSTAGMPMPPPASADMAPLSNSSRVPQLPQQQQFMGGQQTAQYTPGTYNTVQQQQQQPVHLSAQQQQDVPLTPAQQKLQPSSTQSSALPYGAGTTASYPPTPQATATVGFHSPGSVGTQQQPPSSGMMSQPQLQAAAQQTAGQPQHQAPHFTSQHLASPSVAVMSASNQVQVNIRPEVPGRTLISVYHSQDMPPTVVSTSAAMQSPYSVPPASDVSAAAMAQSLAMVKDSIPPEPVPSNIVQEQKRRQLLLQQQQQQRDEEQQLELQQQQFQKALHSSTMSRKMALPPPPHPHSPISPIQTRDDEVVQEVQQQERQKGAAMAAAFRQRSHTSGMPQQLQEPVEQLQHRQPQQMQQPKPFWPSQAKSPEPMARHQQSHDQQVAMFGKVPTPPSPIVRAPPIKLVDNCMLSCQFIAEQMAFEACRFVWPIGLKESVIESVRVLEKKKEVKIAELDGIDQSKDVGQQADDVGTFEAVLSPKMETTTTTELIVQNEESLNTLDLSHNEKMPSSEMNAMAEQEDAEINVEPKSIKRRVPDEEVEMATEEPSIDTEPEAALTPSMSDTCLNRQDDKESAVDDSPWPEVSTKETTPMDVEEQLSFSVKHQQSSSTTSSLAYAFVGAPSSSSKGSAKQQRNKKRKLDWNRRDEDDDYVSRSKSTRAVPSSSKRRARREAVGTDVDEEDGTAMMAALDAQMLLVEKRRSTRKVTGEKKAKYGVDSDDDADGGGANGQKAPKAAVKMQQQPPQLVELEEKIVDKILGVRIGKRKVMKNKGGAKKEKKDDNKEEMPIGQQKEKEEKSGEKGEEEKETEEKKETKKEEEEREGEEASSMKETPEEEAKEEEVEMEEVEVEELYAKYKNYSYLHCEWKTLEELEEMGNKRALTKLNRYKQKGGETTTIAGEDDEQEYFNEDYTVVSRILDETYDEQEQQHYVFVKWRGLSYDDCTWELLQNVPEQKVEEFRQRSIFDPCKAREQPDRRLSAAEFGQLAVPKDKVYKNDNMLREYQHEGVNWLLWTWTNGRNCILADEMGLGKTVQSIAFFQSLYDTGIHGPFLVVVPLSTLSNWEREFENWTNINVVVYHGVALSRQIIQNYEFYYKKSDRRRVIKFDAMITTYEVVVQDVEVLRKINFRVCVIDEAHRLKNRNCKLLQTGLLSLKMDYRVLLTGTPLQNNIQELFSLLNFLEPEQFGNSEAFLQQFGQCQTEDQVQKLQEILKPMMLRRLKEDVEKELQPKEETIIEVQLSNIQKKYYRAVLERNFTHLMKGTTPSLISLNNTMMQLRKCCNHPYLINGAEEQILSEVKQSHPDKMEEEIQAMALISSSGKLVLIDKLLPKLHADGHKVLIFSQMVRVLDLLEEYLNIKGYPFERIDGNIRGNDRQAAIDRFSRPDSYDRFVFLLCTRAGGLGINLTTADTVVLFDSDWNPQNDLQAQARCHRIGQTKPVKIYRLITANSYEREMFDKASLKLGLDKAVLQSMLNNKGENNQQMSRQEVEDLLRKGAYGAIMDDNEGTKFSEEDIDTILLRRTQTIRLEPGVKGSTFAKASFTSSHNREDITIQDPDFWSKWARKANIDVNSLNDEFSTKHLIVHEPRARKKRFEADNFKGTSESGDDGCSDEDDRSQSTPGPGTSKIAEGVKSRSSKRRRRGAAVGAGGEDDEDYPYKPDELAFNKTSYFKVEKLLAQFGWGRWVMLKAFSDLTEHELEHITRTLLLHCVREFRGDEKVREYVWNLITPSHGTSKSIKTEEKKSTPTAADSNSRYHQGWAALPEYNPPFICVDASFQRHLHRHSNKILNRIQQLHFLHSNVVTTTHQSKTAEDAGNGTTAVADGYELKMELPETLDKWLIMSSWDRLCDRDLLIGVHKHGMENWEQVRADDKLCYTQKNIHFPNTLDLNNRFKYLISVLQRSAELAAKSANAPEASIVEWTKVEESDFMRILRNYGVKDDTNSQNVINWGRFRELSICLHKKTDKELLEMLYCVLAMCTCVQSGHEGLSAMDEGRAERVDAISAKAGEKLMNRLHLMRKVHAIITMGIQNIRGMLKMVALDVMPKGWTEAHDEHLLIVVDKFGLEDIHGKVKLLPKLFESVGPIDEHMLLRRVVEICLTLETGKWSGPASIDMLQEDSHQPPHQHLLPSTSGAAQQQQQQAAGANARNSTTTAKASATAGNGRKKLDQPTTIRKGNGQQQQTATTIDKSKVISTPSITFNEQQALIKMMEQMSNPNYLLSLMSLMNPTAAMSGTNGSSNTTAASSTAALQQHFQQLQTLLSLSALSGGAIVDPTLASLSASLAALTGGNSTTPSSVKLPPPSAGSNSGGGSSVITTTAAAASESATKMDALNLSKRNTQEDRTPTSKASKATPSKGTAASKSMPTSGCGPSQIGTLSSTSSSSTSKQQHCGSSAAASAADTLGSLSTGLSTSAINKLSQMSVPELLAYSNLSQEIRIPVVHIESGQRFDSEKAPTLKNLDQWLKSNPKYNVDLLSLATSHPSLFSSSTSSAMPSSSGSRISTPKVSTAQKQHSSSAIDNTQKSLKAATTSLGTEKNDVAAANVSALSLSSSNASSVTQQLIEQAKKCSTTTTAAAAAAKDASGQTSIALPSSSYSASSLFGLGGGADFHGSGGACTSSTAAQMAAINQLLSGLAPTGVSAQTASQLQATNLAAATALATSAAAAAASTSCSSGGGSSHQHQSIKSIEQQMLLLQQTMALGGLGSGGGTSVINPYASFLYQNPADLFDIKSGQQQLFGGGTSSSISASALQSSAPQQQSSSSSVTSAEQQAIAALAAAAAAAGFPTMTSSVAAKGGSASTATADMNALSAAAALSSADLYLAAMASSFPPFLGGTGGSAMSNNLFQVNQQQQHQTSSTTPSTAAALSSSSSLAGMNAALEQLFQAAGMDASALMMGLNTAATPAMPTPPYHQQQKGAAHQTSSTNSAGPSGIGDGSSNSSLFASSTKSVLTKVESAKTISLPLMASTIASSRQQQQRESPARKMGMTFIGGPKGLKLNAVLEKLNASSSSCSSNSSGVTTTHAAAMSNEQLQQQQQTEAVPSSVQPQKQERERKLSRNHWKSNRTCLMMMTTVKKWMINKWKWMNDGCAKASFSGIRTRYSLYINKLTKLCEIWTHIDDAPPDCQERGAPLRKDGISDPNSRMFNDDDLLFFDNFPPPRRPFYADPEFFHGSMPRREESPPFFQPQSREPVSPPNHQRSKSHYDNVADNWDSQNRPFQAENDGIPFDDHLQNHRQQQQQQQQQHQPPNDPNVHVIKIHHEGQQPAGREQFANNGRKFVEINNSVPNYEDKRRRRSNSRQEDNDAGNGGGQRRAPSIPNITIDDFSTYTDGEAANSAIPLPAPAIPLPAPEGIITNGGAKQQQNNKSANVKHKVEELNKNVVVVVDGGGAERHENWEQNLAELSMQKQEKIDGVVCEKEDLLQLFDETEHLTEQLRENAIKLEQEKETILDKINTIKASGAKLTKLFSQGERDGMMLNVERILARCNTVNVSIETPRDQHQSRALEQVNKMIQSVLDHSSGNVVESKQKILGFLNACHPDEVGNIDEKFQSAIIECTADDQKKIRRKLAQIVEQINLLDREKSAKMKNNDCRS</sequence>
<evidence type="ECO:0000259" key="13">
    <source>
        <dbReference type="PROSITE" id="PS51192"/>
    </source>
</evidence>
<dbReference type="PROSITE" id="PS51194">
    <property type="entry name" value="HELICASE_CTER"/>
    <property type="match status" value="1"/>
</dbReference>
<evidence type="ECO:0000259" key="14">
    <source>
        <dbReference type="PROSITE" id="PS51194"/>
    </source>
</evidence>
<keyword evidence="6" id="KW-0805">Transcription regulation</keyword>
<feature type="compositionally biased region" description="Low complexity" evidence="11">
    <location>
        <begin position="3005"/>
        <end position="3021"/>
    </location>
</feature>
<feature type="region of interest" description="Disordered" evidence="11">
    <location>
        <begin position="570"/>
        <end position="677"/>
    </location>
</feature>
<feature type="compositionally biased region" description="Polar residues" evidence="11">
    <location>
        <begin position="2688"/>
        <end position="2708"/>
    </location>
</feature>
<dbReference type="GO" id="GO:0042393">
    <property type="term" value="F:histone binding"/>
    <property type="evidence" value="ECO:0007669"/>
    <property type="project" value="TreeGrafter"/>
</dbReference>
<feature type="compositionally biased region" description="Low complexity" evidence="11">
    <location>
        <begin position="3752"/>
        <end position="3765"/>
    </location>
</feature>
<dbReference type="InterPro" id="IPR006576">
    <property type="entry name" value="BRK_domain"/>
</dbReference>
<keyword evidence="8" id="KW-0804">Transcription</keyword>
<feature type="region of interest" description="Disordered" evidence="11">
    <location>
        <begin position="1218"/>
        <end position="1262"/>
    </location>
</feature>
<feature type="compositionally biased region" description="Acidic residues" evidence="11">
    <location>
        <begin position="2124"/>
        <end position="2134"/>
    </location>
</feature>
<dbReference type="GO" id="GO:0005634">
    <property type="term" value="C:nucleus"/>
    <property type="evidence" value="ECO:0007669"/>
    <property type="project" value="UniProtKB-SubCell"/>
</dbReference>
<dbReference type="GO" id="GO:0003682">
    <property type="term" value="F:chromatin binding"/>
    <property type="evidence" value="ECO:0007669"/>
    <property type="project" value="TreeGrafter"/>
</dbReference>
<protein>
    <submittedName>
        <fullName evidence="16">Chromodomain-helicase-DNA-binding protein 7</fullName>
    </submittedName>
</protein>
<dbReference type="CDD" id="cd17995">
    <property type="entry name" value="DEXHc_CHD6_7_8_9"/>
    <property type="match status" value="1"/>
</dbReference>
<keyword evidence="7" id="KW-0238">DNA-binding</keyword>
<dbReference type="SMART" id="SM00487">
    <property type="entry name" value="DEXDc"/>
    <property type="match status" value="1"/>
</dbReference>
<keyword evidence="4" id="KW-0378">Hydrolase</keyword>
<feature type="compositionally biased region" description="Low complexity" evidence="11">
    <location>
        <begin position="146"/>
        <end position="157"/>
    </location>
</feature>
<dbReference type="SMART" id="SM00298">
    <property type="entry name" value="CHROMO"/>
    <property type="match status" value="2"/>
</dbReference>
<dbReference type="PANTHER" id="PTHR45623">
    <property type="entry name" value="CHROMODOMAIN-HELICASE-DNA-BINDING PROTEIN 3-RELATED-RELATED"/>
    <property type="match status" value="1"/>
</dbReference>
<evidence type="ECO:0000259" key="12">
    <source>
        <dbReference type="PROSITE" id="PS50013"/>
    </source>
</evidence>
<feature type="region of interest" description="Disordered" evidence="11">
    <location>
        <begin position="515"/>
        <end position="545"/>
    </location>
</feature>
<proteinExistence type="predicted"/>
<dbReference type="PANTHER" id="PTHR45623:SF11">
    <property type="entry name" value="KISMET, ISOFORM C"/>
    <property type="match status" value="1"/>
</dbReference>
<dbReference type="CDD" id="cd18793">
    <property type="entry name" value="SF2_C_SNF"/>
    <property type="match status" value="1"/>
</dbReference>
<dbReference type="Gene3D" id="1.10.10.60">
    <property type="entry name" value="Homeodomain-like"/>
    <property type="match status" value="1"/>
</dbReference>
<evidence type="ECO:0000256" key="1">
    <source>
        <dbReference type="ARBA" id="ARBA00004123"/>
    </source>
</evidence>
<feature type="region of interest" description="Disordered" evidence="11">
    <location>
        <begin position="2629"/>
        <end position="2708"/>
    </location>
</feature>
<evidence type="ECO:0000256" key="6">
    <source>
        <dbReference type="ARBA" id="ARBA00023015"/>
    </source>
</evidence>
<keyword evidence="5" id="KW-0067">ATP-binding</keyword>
<feature type="region of interest" description="Disordered" evidence="11">
    <location>
        <begin position="2808"/>
        <end position="2832"/>
    </location>
</feature>
<feature type="compositionally biased region" description="Polar residues" evidence="11">
    <location>
        <begin position="1117"/>
        <end position="1133"/>
    </location>
</feature>
<dbReference type="Gene3D" id="3.40.5.120">
    <property type="match status" value="1"/>
</dbReference>
<evidence type="ECO:0000256" key="2">
    <source>
        <dbReference type="ARBA" id="ARBA00022737"/>
    </source>
</evidence>
<feature type="compositionally biased region" description="Basic and acidic residues" evidence="11">
    <location>
        <begin position="1293"/>
        <end position="1337"/>
    </location>
</feature>
<feature type="region of interest" description="Disordered" evidence="11">
    <location>
        <begin position="141"/>
        <end position="179"/>
    </location>
</feature>
<evidence type="ECO:0000256" key="11">
    <source>
        <dbReference type="SAM" id="MobiDB-lite"/>
    </source>
</evidence>
<feature type="compositionally biased region" description="Pro residues" evidence="11">
    <location>
        <begin position="807"/>
        <end position="816"/>
    </location>
</feature>
<dbReference type="Gene3D" id="3.40.50.300">
    <property type="entry name" value="P-loop containing nucleotide triphosphate hydrolases"/>
    <property type="match status" value="1"/>
</dbReference>
<dbReference type="GO" id="GO:0016887">
    <property type="term" value="F:ATP hydrolysis activity"/>
    <property type="evidence" value="ECO:0007669"/>
    <property type="project" value="TreeGrafter"/>
</dbReference>
<dbReference type="Pfam" id="PF00385">
    <property type="entry name" value="Chromo"/>
    <property type="match status" value="1"/>
</dbReference>
<feature type="region of interest" description="Disordered" evidence="11">
    <location>
        <begin position="772"/>
        <end position="819"/>
    </location>
</feature>
<feature type="compositionally biased region" description="Low complexity" evidence="11">
    <location>
        <begin position="515"/>
        <end position="527"/>
    </location>
</feature>
<dbReference type="Pfam" id="PF00176">
    <property type="entry name" value="SNF2-rel_dom"/>
    <property type="match status" value="1"/>
</dbReference>
<dbReference type="Pfam" id="PF23588">
    <property type="entry name" value="HTH_CHD1_Hrp3"/>
    <property type="match status" value="1"/>
</dbReference>
<feature type="compositionally biased region" description="Polar residues" evidence="11">
    <location>
        <begin position="2865"/>
        <end position="2896"/>
    </location>
</feature>
<name>A0A914GSI6_GLORO</name>
<feature type="compositionally biased region" description="Polar residues" evidence="11">
    <location>
        <begin position="1173"/>
        <end position="1183"/>
    </location>
</feature>
<dbReference type="GO" id="GO:0000785">
    <property type="term" value="C:chromatin"/>
    <property type="evidence" value="ECO:0007669"/>
    <property type="project" value="TreeGrafter"/>
</dbReference>
<feature type="region of interest" description="Disordered" evidence="11">
    <location>
        <begin position="231"/>
        <end position="272"/>
    </location>
</feature>
<feature type="region of interest" description="Disordered" evidence="11">
    <location>
        <begin position="3548"/>
        <end position="3577"/>
    </location>
</feature>
<feature type="region of interest" description="Disordered" evidence="11">
    <location>
        <begin position="2845"/>
        <end position="2908"/>
    </location>
</feature>
<dbReference type="GO" id="GO:0010468">
    <property type="term" value="P:regulation of gene expression"/>
    <property type="evidence" value="ECO:0007669"/>
    <property type="project" value="TreeGrafter"/>
</dbReference>
<feature type="compositionally biased region" description="Acidic residues" evidence="11">
    <location>
        <begin position="1057"/>
        <end position="1072"/>
    </location>
</feature>
<dbReference type="Pfam" id="PF07533">
    <property type="entry name" value="BRK"/>
    <property type="match status" value="1"/>
</dbReference>
<feature type="compositionally biased region" description="Low complexity" evidence="11">
    <location>
        <begin position="856"/>
        <end position="882"/>
    </location>
</feature>
<feature type="compositionally biased region" description="Low complexity" evidence="11">
    <location>
        <begin position="573"/>
        <end position="588"/>
    </location>
</feature>
<dbReference type="SUPFAM" id="SSF52540">
    <property type="entry name" value="P-loop containing nucleoside triphosphate hydrolases"/>
    <property type="match status" value="2"/>
</dbReference>
<organism evidence="15 16">
    <name type="scientific">Globodera rostochiensis</name>
    <name type="common">Golden nematode worm</name>
    <name type="synonym">Heterodera rostochiensis</name>
    <dbReference type="NCBI Taxonomy" id="31243"/>
    <lineage>
        <taxon>Eukaryota</taxon>
        <taxon>Metazoa</taxon>
        <taxon>Ecdysozoa</taxon>
        <taxon>Nematoda</taxon>
        <taxon>Chromadorea</taxon>
        <taxon>Rhabditida</taxon>
        <taxon>Tylenchina</taxon>
        <taxon>Tylenchomorpha</taxon>
        <taxon>Tylenchoidea</taxon>
        <taxon>Heteroderidae</taxon>
        <taxon>Heteroderinae</taxon>
        <taxon>Globodera</taxon>
    </lineage>
</organism>
<feature type="region of interest" description="Disordered" evidence="11">
    <location>
        <begin position="2113"/>
        <end position="2177"/>
    </location>
</feature>
<dbReference type="SMART" id="SM00592">
    <property type="entry name" value="BRK"/>
    <property type="match status" value="1"/>
</dbReference>
<feature type="compositionally biased region" description="Polar residues" evidence="11">
    <location>
        <begin position="3429"/>
        <end position="3447"/>
    </location>
</feature>
<keyword evidence="2" id="KW-0677">Repeat</keyword>
<comment type="subcellular location">
    <subcellularLocation>
        <location evidence="1">Nucleus</location>
    </subcellularLocation>
</comment>
<dbReference type="GO" id="GO:0140658">
    <property type="term" value="F:ATP-dependent chromatin remodeler activity"/>
    <property type="evidence" value="ECO:0007669"/>
    <property type="project" value="TreeGrafter"/>
</dbReference>
<evidence type="ECO:0000313" key="15">
    <source>
        <dbReference type="Proteomes" id="UP000887572"/>
    </source>
</evidence>
<feature type="region of interest" description="Disordered" evidence="11">
    <location>
        <begin position="1287"/>
        <end position="1365"/>
    </location>
</feature>
<feature type="domain" description="Helicase ATP-binding" evidence="13">
    <location>
        <begin position="1531"/>
        <end position="1703"/>
    </location>
</feature>
<dbReference type="InterPro" id="IPR049730">
    <property type="entry name" value="SNF2/RAD54-like_C"/>
</dbReference>
<feature type="compositionally biased region" description="Polar residues" evidence="11">
    <location>
        <begin position="3556"/>
        <end position="3566"/>
    </location>
</feature>
<evidence type="ECO:0000256" key="9">
    <source>
        <dbReference type="ARBA" id="ARBA00023242"/>
    </source>
</evidence>
<keyword evidence="10" id="KW-0175">Coiled coil</keyword>
<keyword evidence="15" id="KW-1185">Reference proteome</keyword>
<dbReference type="InterPro" id="IPR000953">
    <property type="entry name" value="Chromo/chromo_shadow_dom"/>
</dbReference>
<dbReference type="Gene3D" id="1.20.58.890">
    <property type="match status" value="1"/>
</dbReference>
<feature type="compositionally biased region" description="Polar residues" evidence="11">
    <location>
        <begin position="615"/>
        <end position="627"/>
    </location>
</feature>
<keyword evidence="9" id="KW-0539">Nucleus</keyword>
<dbReference type="Gene3D" id="2.40.50.40">
    <property type="match status" value="1"/>
</dbReference>
<feature type="region of interest" description="Disordered" evidence="11">
    <location>
        <begin position="22"/>
        <end position="87"/>
    </location>
</feature>
<dbReference type="WBParaSite" id="Gr19_v10_g10894.t2">
    <property type="protein sequence ID" value="Gr19_v10_g10894.t2"/>
    <property type="gene ID" value="Gr19_v10_g10894"/>
</dbReference>
<dbReference type="InterPro" id="IPR014001">
    <property type="entry name" value="Helicase_ATP-bd"/>
</dbReference>
<feature type="region of interest" description="Disordered" evidence="11">
    <location>
        <begin position="3005"/>
        <end position="3040"/>
    </location>
</feature>
<evidence type="ECO:0000256" key="5">
    <source>
        <dbReference type="ARBA" id="ARBA00022840"/>
    </source>
</evidence>
<keyword evidence="3" id="KW-0547">Nucleotide-binding</keyword>
<dbReference type="SMART" id="SM00490">
    <property type="entry name" value="HELICc"/>
    <property type="match status" value="1"/>
</dbReference>
<dbReference type="SUPFAM" id="SSF54160">
    <property type="entry name" value="Chromo domain-like"/>
    <property type="match status" value="2"/>
</dbReference>
<evidence type="ECO:0000256" key="10">
    <source>
        <dbReference type="SAM" id="Coils"/>
    </source>
</evidence>
<dbReference type="InterPro" id="IPR056342">
    <property type="entry name" value="HTH_CHD6-9"/>
</dbReference>
<evidence type="ECO:0000256" key="3">
    <source>
        <dbReference type="ARBA" id="ARBA00022741"/>
    </source>
</evidence>
<dbReference type="InterPro" id="IPR016197">
    <property type="entry name" value="Chromo-like_dom_sf"/>
</dbReference>
<accession>A0A914GSI6</accession>
<dbReference type="InterPro" id="IPR023780">
    <property type="entry name" value="Chromo_domain"/>
</dbReference>
<feature type="compositionally biased region" description="Acidic residues" evidence="11">
    <location>
        <begin position="1352"/>
        <end position="1365"/>
    </location>
</feature>
<feature type="region of interest" description="Disordered" evidence="11">
    <location>
        <begin position="3423"/>
        <end position="3460"/>
    </location>
</feature>
<dbReference type="PROSITE" id="PS50013">
    <property type="entry name" value="CHROMO_2"/>
    <property type="match status" value="1"/>
</dbReference>
<dbReference type="InterPro" id="IPR000330">
    <property type="entry name" value="SNF2_N"/>
</dbReference>
<feature type="compositionally biased region" description="Low complexity" evidence="11">
    <location>
        <begin position="247"/>
        <end position="272"/>
    </location>
</feature>
<dbReference type="Pfam" id="PF23078">
    <property type="entry name" value="HTH_CHD6-9"/>
    <property type="match status" value="1"/>
</dbReference>
<evidence type="ECO:0000256" key="4">
    <source>
        <dbReference type="ARBA" id="ARBA00022801"/>
    </source>
</evidence>